<feature type="transmembrane region" description="Helical" evidence="1">
    <location>
        <begin position="16"/>
        <end position="37"/>
    </location>
</feature>
<dbReference type="RefSeq" id="WP_153718387.1">
    <property type="nucleotide sequence ID" value="NZ_WJPP01000001.1"/>
</dbReference>
<proteinExistence type="predicted"/>
<dbReference type="PRINTS" id="PR00702">
    <property type="entry name" value="ACRIFLAVINRP"/>
</dbReference>
<keyword evidence="3" id="KW-1185">Reference proteome</keyword>
<reference evidence="2 3" key="1">
    <citation type="submission" date="2019-11" db="EMBL/GenBank/DDBJ databases">
        <authorList>
            <person name="Zhang X.Y."/>
        </authorList>
    </citation>
    <scope>NUCLEOTIDE SEQUENCE [LARGE SCALE GENOMIC DNA]</scope>
    <source>
        <strain evidence="2 3">C176</strain>
    </source>
</reference>
<protein>
    <submittedName>
        <fullName evidence="2">AcrB/AcrD/AcrF family protein</fullName>
    </submittedName>
</protein>
<dbReference type="Gene3D" id="3.30.70.1320">
    <property type="entry name" value="Multidrug efflux transporter AcrB pore domain like"/>
    <property type="match status" value="1"/>
</dbReference>
<feature type="transmembrane region" description="Helical" evidence="1">
    <location>
        <begin position="852"/>
        <end position="870"/>
    </location>
</feature>
<dbReference type="Gene3D" id="3.30.70.1430">
    <property type="entry name" value="Multidrug efflux transporter AcrB pore domain"/>
    <property type="match status" value="2"/>
</dbReference>
<feature type="transmembrane region" description="Helical" evidence="1">
    <location>
        <begin position="430"/>
        <end position="450"/>
    </location>
</feature>
<dbReference type="SUPFAM" id="SSF82693">
    <property type="entry name" value="Multidrug efflux transporter AcrB pore domain, PN1, PN2, PC1 and PC2 subdomains"/>
    <property type="match status" value="3"/>
</dbReference>
<dbReference type="Gene3D" id="3.30.70.1440">
    <property type="entry name" value="Multidrug efflux transporter AcrB pore domain"/>
    <property type="match status" value="1"/>
</dbReference>
<keyword evidence="1" id="KW-0472">Membrane</keyword>
<accession>A0A6N7QSN7</accession>
<dbReference type="GO" id="GO:0042910">
    <property type="term" value="F:xenobiotic transmembrane transporter activity"/>
    <property type="evidence" value="ECO:0007669"/>
    <property type="project" value="TreeGrafter"/>
</dbReference>
<feature type="transmembrane region" description="Helical" evidence="1">
    <location>
        <begin position="903"/>
        <end position="928"/>
    </location>
</feature>
<dbReference type="InterPro" id="IPR027463">
    <property type="entry name" value="AcrB_DN_DC_subdom"/>
</dbReference>
<dbReference type="GO" id="GO:0005886">
    <property type="term" value="C:plasma membrane"/>
    <property type="evidence" value="ECO:0007669"/>
    <property type="project" value="TreeGrafter"/>
</dbReference>
<dbReference type="PANTHER" id="PTHR32063:SF14">
    <property type="entry name" value="BLL4319 PROTEIN"/>
    <property type="match status" value="1"/>
</dbReference>
<dbReference type="SUPFAM" id="SSF82866">
    <property type="entry name" value="Multidrug efflux transporter AcrB transmembrane domain"/>
    <property type="match status" value="2"/>
</dbReference>
<comment type="caution">
    <text evidence="2">The sequence shown here is derived from an EMBL/GenBank/DDBJ whole genome shotgun (WGS) entry which is preliminary data.</text>
</comment>
<dbReference type="InterPro" id="IPR006121">
    <property type="entry name" value="HMA_dom"/>
</dbReference>
<sequence>MKPSPRGLPAIGIQRPILITVINLLIAIAGLAALAGVEVREIPDVDRPVLTVSAQFPGAAPETMDAEVTSRIEGAVARVSGVRSINASSEEGSTRVVVEFYPNVDLDSAASEVREAISRIERNLPNDLDRLTVIKADQNASPVARVAVQAPQLTLDELTRRVETDIVPELISISGVADVRLFGNRPRQLRVSIDPLRLAAHQLDPTDVIDALKNADLDVPAGSFRGSGLELRVRANAAITSAEQLKAIEIRPGLALREVATAILAPADARSEVQLNGETILGLGIIRQAQSNTLEISSGLDAAIERLNARLDDIVLIKTSDEARFVRSAIQEVLITLTAAIGIVVLVIWLFIGTIRATIIPAVTIPLALTGTLTAIWLLGFSVNLLTLLALVLATGLVVDDAIVVLENIQRRRREGLEPNIAALLGTHQVFFAVIATTAVLIAVFVPISLLPGDAGRLFREFGVILGVAVAISSFTALSLVPAMAARVIKSDPPPGRLRRNLQRLGNRIAHGYARSLGYLIKRPVVIVVAAALVLGSAIWIYQGIDQELLPTEDRSLTFVVATGPDGAGLKYSDLQARRMQDRLQPLVDSGEIARLFTIVGRWDPNRILIVAPLVDWDDRTRHQTEIINDMRAALADLPGVQIRVGSTNSLRLRGIGSGLEIALLGDDYDEIYAAAQDFTTLIEDRLPQLSQPRISYSPTQPQLRVDIDRQRATELGVPLDGLGNIVQAMVSGFEVVNIDMKDQSIPIRVEPLQGLIENPADLRNLRIRADSGAMVPLLSVVSFREESVAAELDRRAQRRAIDIDLAIDDNYTMQQAIEDLSTLARETLPSNISMIPLGEAETLQETRQEVALTYALALLIVFLVLAAQFESLASAAVVMLTVPFGLAAAVFALAITGTSINIYSQIGLILLIGLMAKNGILIVEFANQLRDEGQSVYDAALGSARIRLRPVAMTILATVFSGLPLILGSGAGAESRAAIGWVVFGGLSLAAVFTLYLTPGLYILLARYRKPIAQLDQAVNNNTSSIAGSANK</sequence>
<dbReference type="EMBL" id="WJPP01000001">
    <property type="protein sequence ID" value="MRH77327.1"/>
    <property type="molecule type" value="Genomic_DNA"/>
</dbReference>
<name>A0A6N7QSN7_9GAMM</name>
<keyword evidence="1" id="KW-1133">Transmembrane helix</keyword>
<evidence type="ECO:0000256" key="1">
    <source>
        <dbReference type="SAM" id="Phobius"/>
    </source>
</evidence>
<dbReference type="Gene3D" id="3.30.2090.10">
    <property type="entry name" value="Multidrug efflux transporter AcrB TolC docking domain, DN and DC subdomains"/>
    <property type="match status" value="2"/>
</dbReference>
<feature type="transmembrane region" description="Helical" evidence="1">
    <location>
        <begin position="525"/>
        <end position="542"/>
    </location>
</feature>
<organism evidence="2 3">
    <name type="scientific">Spiribacter salilacus</name>
    <dbReference type="NCBI Taxonomy" id="2664894"/>
    <lineage>
        <taxon>Bacteria</taxon>
        <taxon>Pseudomonadati</taxon>
        <taxon>Pseudomonadota</taxon>
        <taxon>Gammaproteobacteria</taxon>
        <taxon>Chromatiales</taxon>
        <taxon>Ectothiorhodospiraceae</taxon>
        <taxon>Spiribacter</taxon>
    </lineage>
</organism>
<dbReference type="PANTHER" id="PTHR32063">
    <property type="match status" value="1"/>
</dbReference>
<dbReference type="InterPro" id="IPR001036">
    <property type="entry name" value="Acrflvin-R"/>
</dbReference>
<gene>
    <name evidence="2" type="ORF">GH984_01195</name>
</gene>
<evidence type="ECO:0000313" key="2">
    <source>
        <dbReference type="EMBL" id="MRH77327.1"/>
    </source>
</evidence>
<dbReference type="Proteomes" id="UP000433788">
    <property type="component" value="Unassembled WGS sequence"/>
</dbReference>
<feature type="transmembrane region" description="Helical" evidence="1">
    <location>
        <begin position="462"/>
        <end position="489"/>
    </location>
</feature>
<evidence type="ECO:0000313" key="3">
    <source>
        <dbReference type="Proteomes" id="UP000433788"/>
    </source>
</evidence>
<dbReference type="CDD" id="cd00371">
    <property type="entry name" value="HMA"/>
    <property type="match status" value="1"/>
</dbReference>
<feature type="transmembrane region" description="Helical" evidence="1">
    <location>
        <begin position="359"/>
        <end position="379"/>
    </location>
</feature>
<dbReference type="AlphaFoldDB" id="A0A6N7QSN7"/>
<dbReference type="Pfam" id="PF00873">
    <property type="entry name" value="ACR_tran"/>
    <property type="match status" value="1"/>
</dbReference>
<feature type="transmembrane region" description="Helical" evidence="1">
    <location>
        <begin position="385"/>
        <end position="409"/>
    </location>
</feature>
<keyword evidence="1" id="KW-0812">Transmembrane</keyword>
<feature type="transmembrane region" description="Helical" evidence="1">
    <location>
        <begin position="333"/>
        <end position="352"/>
    </location>
</feature>
<feature type="transmembrane region" description="Helical" evidence="1">
    <location>
        <begin position="949"/>
        <end position="968"/>
    </location>
</feature>
<dbReference type="GO" id="GO:0046872">
    <property type="term" value="F:metal ion binding"/>
    <property type="evidence" value="ECO:0007669"/>
    <property type="project" value="InterPro"/>
</dbReference>
<feature type="transmembrane region" description="Helical" evidence="1">
    <location>
        <begin position="980"/>
        <end position="1006"/>
    </location>
</feature>
<feature type="transmembrane region" description="Helical" evidence="1">
    <location>
        <begin position="877"/>
        <end position="897"/>
    </location>
</feature>
<dbReference type="Gene3D" id="1.20.1640.10">
    <property type="entry name" value="Multidrug efflux transporter AcrB transmembrane domain"/>
    <property type="match status" value="2"/>
</dbReference>
<dbReference type="SUPFAM" id="SSF82714">
    <property type="entry name" value="Multidrug efflux transporter AcrB TolC docking domain, DN and DC subdomains"/>
    <property type="match status" value="2"/>
</dbReference>